<comment type="subcellular location">
    <subcellularLocation>
        <location evidence="1">Nucleus</location>
    </subcellularLocation>
</comment>
<feature type="compositionally biased region" description="Basic and acidic residues" evidence="4">
    <location>
        <begin position="1236"/>
        <end position="1246"/>
    </location>
</feature>
<feature type="compositionally biased region" description="Polar residues" evidence="4">
    <location>
        <begin position="1270"/>
        <end position="1280"/>
    </location>
</feature>
<feature type="compositionally biased region" description="Basic and acidic residues" evidence="4">
    <location>
        <begin position="1088"/>
        <end position="1097"/>
    </location>
</feature>
<feature type="compositionally biased region" description="Basic and acidic residues" evidence="4">
    <location>
        <begin position="1323"/>
        <end position="1333"/>
    </location>
</feature>
<feature type="compositionally biased region" description="Acidic residues" evidence="4">
    <location>
        <begin position="1098"/>
        <end position="1107"/>
    </location>
</feature>
<dbReference type="InterPro" id="IPR011989">
    <property type="entry name" value="ARM-like"/>
</dbReference>
<feature type="compositionally biased region" description="Acidic residues" evidence="4">
    <location>
        <begin position="1221"/>
        <end position="1235"/>
    </location>
</feature>
<sequence>MGKFRSKLKRHTKGKNWSKGHSSTSNPEQMKHRLKAKSRFFQPNLSLVPKEETKNPNSLTLEAVLKHEQRLAYNADTTTVNDVAGSLKSFSITDEDDELMSESQGGGTFKTFKTFASNYSTCSNMSFKKLLVGFRASSDLHKEMLAILTALTEIIKERGGNESSTEYFLLLMEQIEASTEDKDIIAGISLLGMGIKSVPAPVLRKRFSETAQTLMSCMQRFIDSPNQNIMKYIIGCLSVLLRAQDYMTWTYSSTWQYIDTLLSFCIHSKPKIRKSAQHAIVSIIHGSSFMLPPKPKDEEDGDGDSPQPDANQQQIKAHPASNRVTKFCLNQFKPEVLAQQQTTVLHTLALLKETISGFKTDDIRSVCEHLLSIMTAANILVRTNCLQTLHALFLSRTSNLNGVLCAKLLSAIHEYRPDRSDFRQTLAWITVLKEGHVHLVQLDLNLCINALPRLMEILSGDLWLSDRSEIINGVSNAIKELLYECVKPACETEELSNIYRVAITKILASIHKVLSAPFGEVAKYVVLTFSIIFEVCGKYFSRELAPSLVELAKRYDTQSALRIQIEHSIIAAIKSMGPEVVLKSIPLTNAKGDVVLEKSWLLPLLREGATGATFKFFKEVILALALDCNVKWHKFAEEKDVPMAHTYELLCCQLWGLFPGFCRVPRDPENFRLIAPTLGNALDNNPEFRAPIFDGLIELIQNEEQTVVHELLGKYAKNFLPRLFNIYTQKPNGTYEQDLRKKSLEVIKLYLTKTPGDMLKELYDTAYKQLQATAVGTFEYDSIFDITAALVLFQTCEVIREFFESYIVPVLMKNEKSKLVTKDEQKLKKQQRKTYELLRDILTSEAASCQKFTRKNLVALQKVLVEAFTTSCAVCQAARLRCLKILIETRKGLTYRDKIITKTLPEAILNYKEFSTRKENVSEEILKLILNLYQEAEKLNDFVDILTAGFAGDESLITNTILAFRTVLATHGKHLTVSTLEFIMEQIAVFLVQKSRSQAEASVAFLITFIKVMPTPLVANHLETIMKSLSAMVKDTKRYCRIQIGYLLKKLCKRFTAEDLIKFVPGDDEVTHRRLRKIRKQLRRDNRKKQSEEAGKDSDDEASEEEFVSGLEKKSVTIDDILADSDSDLPEDMDEDDTPARDKSKSKKDRDTFIREDPEDIVDLADIKSIGNVLTNRPQAATDKSGKTTKSKDPNRGFKVAEDGRLIIDDKALRGGGGGDSDSDDSDDDDVDDEMDGSKAVKRGMEDDSSDEEELASAPNRKRKAGDSMSMRSGKTSASRYTAGGKGIHRPLGGASSDAVSMKSGYSAKSGKSAKSQHTGSEYTHKKAKGDMKKKGKLDPYAYIPLSRNTLNKRKRAKHAGTFKNIVNAARKGALKGVKSKVAKTYKK</sequence>
<feature type="compositionally biased region" description="Polar residues" evidence="4">
    <location>
        <begin position="19"/>
        <end position="28"/>
    </location>
</feature>
<dbReference type="Pfam" id="PF08161">
    <property type="entry name" value="RRP12_HEAT"/>
    <property type="match status" value="1"/>
</dbReference>
<feature type="compositionally biased region" description="Basic and acidic residues" evidence="4">
    <location>
        <begin position="1138"/>
        <end position="1156"/>
    </location>
</feature>
<feature type="region of interest" description="Disordered" evidence="4">
    <location>
        <begin position="1123"/>
        <end position="1336"/>
    </location>
</feature>
<dbReference type="OrthoDB" id="2192888at2759"/>
<reference evidence="7" key="1">
    <citation type="submission" date="2020-05" db="UniProtKB">
        <authorList>
            <consortium name="EnsemblMetazoa"/>
        </authorList>
    </citation>
    <scope>IDENTIFICATION</scope>
    <source>
        <strain evidence="7">Aabys</strain>
    </source>
</reference>
<feature type="domain" description="RRP12 HEAT" evidence="5">
    <location>
        <begin position="465"/>
        <end position="730"/>
    </location>
</feature>
<comment type="similarity">
    <text evidence="2">Belongs to the RRP12 family.</text>
</comment>
<dbReference type="InterPro" id="IPR052087">
    <property type="entry name" value="RRP12"/>
</dbReference>
<evidence type="ECO:0000256" key="3">
    <source>
        <dbReference type="ARBA" id="ARBA00023242"/>
    </source>
</evidence>
<dbReference type="InterPro" id="IPR012978">
    <property type="entry name" value="HEAT_RRP12"/>
</dbReference>
<feature type="compositionally biased region" description="Basic and acidic residues" evidence="4">
    <location>
        <begin position="1184"/>
        <end position="1213"/>
    </location>
</feature>
<evidence type="ECO:0000256" key="4">
    <source>
        <dbReference type="SAM" id="MobiDB-lite"/>
    </source>
</evidence>
<name>A0A1I8N8S8_MUSDO</name>
<evidence type="ECO:0000313" key="7">
    <source>
        <dbReference type="EnsemblMetazoa" id="MDOA012753-PA"/>
    </source>
</evidence>
<feature type="compositionally biased region" description="Acidic residues" evidence="4">
    <location>
        <begin position="1123"/>
        <end position="1137"/>
    </location>
</feature>
<evidence type="ECO:0000259" key="6">
    <source>
        <dbReference type="Pfam" id="PF25772"/>
    </source>
</evidence>
<dbReference type="SUPFAM" id="SSF48371">
    <property type="entry name" value="ARM repeat"/>
    <property type="match status" value="1"/>
</dbReference>
<keyword evidence="3" id="KW-0539">Nucleus</keyword>
<feature type="compositionally biased region" description="Basic residues" evidence="4">
    <location>
        <begin position="1"/>
        <end position="18"/>
    </location>
</feature>
<dbReference type="PANTHER" id="PTHR48287">
    <property type="entry name" value="ARM REPEAT SUPERFAMILY PROTEIN"/>
    <property type="match status" value="1"/>
</dbReference>
<dbReference type="EnsemblMetazoa" id="MDOA012753-RA">
    <property type="protein sequence ID" value="MDOA012753-PA"/>
    <property type="gene ID" value="MDOA012753"/>
</dbReference>
<evidence type="ECO:0000259" key="5">
    <source>
        <dbReference type="Pfam" id="PF08161"/>
    </source>
</evidence>
<feature type="region of interest" description="Disordered" evidence="4">
    <location>
        <begin position="288"/>
        <end position="318"/>
    </location>
</feature>
<dbReference type="InterPro" id="IPR057860">
    <property type="entry name" value="HEAT_RRP12_N"/>
</dbReference>
<protein>
    <submittedName>
        <fullName evidence="7">Uncharacterized protein</fullName>
    </submittedName>
</protein>
<evidence type="ECO:0000256" key="2">
    <source>
        <dbReference type="ARBA" id="ARBA00007690"/>
    </source>
</evidence>
<dbReference type="VEuPathDB" id="VectorBase:MDOA012753"/>
<evidence type="ECO:0000256" key="1">
    <source>
        <dbReference type="ARBA" id="ARBA00004123"/>
    </source>
</evidence>
<dbReference type="PANTHER" id="PTHR48287:SF1">
    <property type="entry name" value="ARM REPEAT SUPERFAMILY PROTEIN"/>
    <property type="match status" value="1"/>
</dbReference>
<feature type="domain" description="RRP12 N-terminal HEAT" evidence="6">
    <location>
        <begin position="135"/>
        <end position="283"/>
    </location>
</feature>
<feature type="region of interest" description="Disordered" evidence="4">
    <location>
        <begin position="1"/>
        <end position="32"/>
    </location>
</feature>
<organism evidence="7">
    <name type="scientific">Musca domestica</name>
    <name type="common">House fly</name>
    <dbReference type="NCBI Taxonomy" id="7370"/>
    <lineage>
        <taxon>Eukaryota</taxon>
        <taxon>Metazoa</taxon>
        <taxon>Ecdysozoa</taxon>
        <taxon>Arthropoda</taxon>
        <taxon>Hexapoda</taxon>
        <taxon>Insecta</taxon>
        <taxon>Pterygota</taxon>
        <taxon>Neoptera</taxon>
        <taxon>Endopterygota</taxon>
        <taxon>Diptera</taxon>
        <taxon>Brachycera</taxon>
        <taxon>Muscomorpha</taxon>
        <taxon>Muscoidea</taxon>
        <taxon>Muscidae</taxon>
        <taxon>Musca</taxon>
    </lineage>
</organism>
<dbReference type="InterPro" id="IPR016024">
    <property type="entry name" value="ARM-type_fold"/>
</dbReference>
<dbReference type="VEuPathDB" id="VectorBase:MDOMA2_007710"/>
<accession>A0A1I8N8S8</accession>
<dbReference type="RefSeq" id="XP_005182344.2">
    <property type="nucleotide sequence ID" value="XM_005182287.4"/>
</dbReference>
<dbReference type="eggNOG" id="KOG1248">
    <property type="taxonomic scope" value="Eukaryota"/>
</dbReference>
<proteinExistence type="inferred from homology"/>
<dbReference type="KEGG" id="mde:101895198"/>
<dbReference type="Gene3D" id="1.25.10.10">
    <property type="entry name" value="Leucine-rich Repeat Variant"/>
    <property type="match status" value="2"/>
</dbReference>
<dbReference type="STRING" id="7370.A0A1I8N8S8"/>
<feature type="region of interest" description="Disordered" evidence="4">
    <location>
        <begin position="1081"/>
        <end position="1109"/>
    </location>
</feature>
<dbReference type="Pfam" id="PF25772">
    <property type="entry name" value="HEAT_RRP12_N"/>
    <property type="match status" value="1"/>
</dbReference>
<dbReference type="GO" id="GO:0005634">
    <property type="term" value="C:nucleus"/>
    <property type="evidence" value="ECO:0007669"/>
    <property type="project" value="UniProtKB-SubCell"/>
</dbReference>
<gene>
    <name evidence="7" type="primary">101895198</name>
</gene>
<feature type="compositionally biased region" description="Low complexity" evidence="4">
    <location>
        <begin position="1301"/>
        <end position="1316"/>
    </location>
</feature>